<dbReference type="InterPro" id="IPR006638">
    <property type="entry name" value="Elp3/MiaA/NifB-like_rSAM"/>
</dbReference>
<evidence type="ECO:0000256" key="4">
    <source>
        <dbReference type="ARBA" id="ARBA00022691"/>
    </source>
</evidence>
<dbReference type="GO" id="GO:0046872">
    <property type="term" value="F:metal ion binding"/>
    <property type="evidence" value="ECO:0007669"/>
    <property type="project" value="UniProtKB-KW"/>
</dbReference>
<protein>
    <submittedName>
        <fullName evidence="10">Ribosomal protein S12 methylthiotransferase RimO</fullName>
        <ecNumber evidence="10">2.-.-.-</ecNumber>
    </submittedName>
</protein>
<keyword evidence="3 10" id="KW-0808">Transferase</keyword>
<keyword evidence="10" id="KW-0687">Ribonucleoprotein</keyword>
<dbReference type="PANTHER" id="PTHR43409:SF7">
    <property type="entry name" value="BLL1977 PROTEIN"/>
    <property type="match status" value="1"/>
</dbReference>
<accession>A0A6N2VTW6</accession>
<dbReference type="SFLD" id="SFLDS00029">
    <property type="entry name" value="Radical_SAM"/>
    <property type="match status" value="1"/>
</dbReference>
<dbReference type="SUPFAM" id="SSF52242">
    <property type="entry name" value="Cobalamin (vitamin B12)-binding domain"/>
    <property type="match status" value="1"/>
</dbReference>
<dbReference type="CDD" id="cd01335">
    <property type="entry name" value="Radical_SAM"/>
    <property type="match status" value="1"/>
</dbReference>
<evidence type="ECO:0000256" key="2">
    <source>
        <dbReference type="ARBA" id="ARBA00022603"/>
    </source>
</evidence>
<dbReference type="GO" id="GO:0005840">
    <property type="term" value="C:ribosome"/>
    <property type="evidence" value="ECO:0007669"/>
    <property type="project" value="UniProtKB-KW"/>
</dbReference>
<dbReference type="Pfam" id="PF04055">
    <property type="entry name" value="Radical_SAM"/>
    <property type="match status" value="1"/>
</dbReference>
<dbReference type="SUPFAM" id="SSF102114">
    <property type="entry name" value="Radical SAM enzymes"/>
    <property type="match status" value="1"/>
</dbReference>
<dbReference type="PROSITE" id="PS51918">
    <property type="entry name" value="RADICAL_SAM"/>
    <property type="match status" value="1"/>
</dbReference>
<dbReference type="EC" id="2.-.-.-" evidence="10"/>
<evidence type="ECO:0000259" key="9">
    <source>
        <dbReference type="PROSITE" id="PS51918"/>
    </source>
</evidence>
<dbReference type="GO" id="GO:0051539">
    <property type="term" value="F:4 iron, 4 sulfur cluster binding"/>
    <property type="evidence" value="ECO:0007669"/>
    <property type="project" value="UniProtKB-KW"/>
</dbReference>
<dbReference type="CDD" id="cd02068">
    <property type="entry name" value="radical_SAM_B12_BD"/>
    <property type="match status" value="1"/>
</dbReference>
<organism evidence="10">
    <name type="scientific">[Clostridium] nexile</name>
    <dbReference type="NCBI Taxonomy" id="29361"/>
    <lineage>
        <taxon>Bacteria</taxon>
        <taxon>Bacillati</taxon>
        <taxon>Bacillota</taxon>
        <taxon>Clostridia</taxon>
        <taxon>Lachnospirales</taxon>
        <taxon>Lachnospiraceae</taxon>
        <taxon>Tyzzerella</taxon>
    </lineage>
</organism>
<name>A0A6N2VTW6_9FIRM</name>
<dbReference type="InterPro" id="IPR051198">
    <property type="entry name" value="BchE-like"/>
</dbReference>
<dbReference type="InterPro" id="IPR036724">
    <property type="entry name" value="Cobalamin-bd_sf"/>
</dbReference>
<reference evidence="10" key="1">
    <citation type="submission" date="2019-11" db="EMBL/GenBank/DDBJ databases">
        <authorList>
            <person name="Feng L."/>
        </authorList>
    </citation>
    <scope>NUCLEOTIDE SEQUENCE</scope>
    <source>
        <strain evidence="10">CnexileLFYP112</strain>
    </source>
</reference>
<evidence type="ECO:0000256" key="7">
    <source>
        <dbReference type="ARBA" id="ARBA00023014"/>
    </source>
</evidence>
<comment type="cofactor">
    <cofactor evidence="1">
        <name>[4Fe-4S] cluster</name>
        <dbReference type="ChEBI" id="CHEBI:49883"/>
    </cofactor>
</comment>
<dbReference type="SFLD" id="SFLDG01082">
    <property type="entry name" value="B12-binding_domain_containing"/>
    <property type="match status" value="1"/>
</dbReference>
<dbReference type="SFLD" id="SFLDG01123">
    <property type="entry name" value="methyltransferase_(Class_B)"/>
    <property type="match status" value="1"/>
</dbReference>
<dbReference type="Gene3D" id="3.80.30.20">
    <property type="entry name" value="tm_1862 like domain"/>
    <property type="match status" value="1"/>
</dbReference>
<evidence type="ECO:0000256" key="6">
    <source>
        <dbReference type="ARBA" id="ARBA00023004"/>
    </source>
</evidence>
<dbReference type="InterPro" id="IPR006158">
    <property type="entry name" value="Cobalamin-bd"/>
</dbReference>
<evidence type="ECO:0000256" key="1">
    <source>
        <dbReference type="ARBA" id="ARBA00001966"/>
    </source>
</evidence>
<dbReference type="PROSITE" id="PS51332">
    <property type="entry name" value="B12_BINDING"/>
    <property type="match status" value="1"/>
</dbReference>
<sequence>MNKKVLLINIPTTRGNRDLGAAIASMPPLGQLYIATYLQQKGYEVQIWDLAVERMKKKEFIERISSFSPLIIGISSFYESWSNMINLCEVVKTIFPNIYVAIGGNGATFSYQEILMETLADFVLLGEGEYSFFELCEYLNGNINDINSISGVARMENEKIKISDPKRIPVLDSLPFPNRKLIDPNKYTYPYTICTTRGCIGKCKFCSSGAFYGNHIAFRTIDNVIEEICYMSREFLMTEFFVIDDTFTINKKRALSFCEKLSGLRKSFRWFCEARADSVDEELLSAMRKAGCFKIQFGMESGNNDILKKIGKNITIQQIEKVVAIAYSLGMQINLSFIIGHPDDTIQTIKESFKFAEKMKIKYKANVLCSINTPYPGTYNYIHSEQLGIEILTDKKDFYTMNNCIINTKNLDRLTINKLFHDFHIGTYNEIS</sequence>
<proteinExistence type="predicted"/>
<dbReference type="InterPro" id="IPR007197">
    <property type="entry name" value="rSAM"/>
</dbReference>
<feature type="domain" description="B12-binding" evidence="8">
    <location>
        <begin position="14"/>
        <end position="146"/>
    </location>
</feature>
<evidence type="ECO:0000313" key="10">
    <source>
        <dbReference type="EMBL" id="VYT32031.1"/>
    </source>
</evidence>
<dbReference type="EMBL" id="CACRTG010000028">
    <property type="protein sequence ID" value="VYT32031.1"/>
    <property type="molecule type" value="Genomic_DNA"/>
</dbReference>
<keyword evidence="2" id="KW-0489">Methyltransferase</keyword>
<evidence type="ECO:0000256" key="3">
    <source>
        <dbReference type="ARBA" id="ARBA00022679"/>
    </source>
</evidence>
<dbReference type="Pfam" id="PF02310">
    <property type="entry name" value="B12-binding"/>
    <property type="match status" value="1"/>
</dbReference>
<dbReference type="SMART" id="SM00729">
    <property type="entry name" value="Elp3"/>
    <property type="match status" value="1"/>
</dbReference>
<feature type="domain" description="Radical SAM core" evidence="9">
    <location>
        <begin position="185"/>
        <end position="412"/>
    </location>
</feature>
<gene>
    <name evidence="10" type="primary">rimO_2</name>
    <name evidence="10" type="ORF">CNLFYP112_02864</name>
</gene>
<dbReference type="InterPro" id="IPR058240">
    <property type="entry name" value="rSAM_sf"/>
</dbReference>
<evidence type="ECO:0000259" key="8">
    <source>
        <dbReference type="PROSITE" id="PS51332"/>
    </source>
</evidence>
<dbReference type="GO" id="GO:0016740">
    <property type="term" value="F:transferase activity"/>
    <property type="evidence" value="ECO:0007669"/>
    <property type="project" value="UniProtKB-KW"/>
</dbReference>
<keyword evidence="5" id="KW-0479">Metal-binding</keyword>
<dbReference type="InterPro" id="IPR034466">
    <property type="entry name" value="Methyltransferase_Class_B"/>
</dbReference>
<evidence type="ECO:0000256" key="5">
    <source>
        <dbReference type="ARBA" id="ARBA00022723"/>
    </source>
</evidence>
<dbReference type="Gene3D" id="3.40.50.280">
    <property type="entry name" value="Cobalamin-binding domain"/>
    <property type="match status" value="1"/>
</dbReference>
<keyword evidence="4" id="KW-0949">S-adenosyl-L-methionine</keyword>
<keyword evidence="7" id="KW-0411">Iron-sulfur</keyword>
<dbReference type="InterPro" id="IPR023404">
    <property type="entry name" value="rSAM_horseshoe"/>
</dbReference>
<dbReference type="PANTHER" id="PTHR43409">
    <property type="entry name" value="ANAEROBIC MAGNESIUM-PROTOPORPHYRIN IX MONOMETHYL ESTER CYCLASE-RELATED"/>
    <property type="match status" value="1"/>
</dbReference>
<dbReference type="GO" id="GO:0031419">
    <property type="term" value="F:cobalamin binding"/>
    <property type="evidence" value="ECO:0007669"/>
    <property type="project" value="InterPro"/>
</dbReference>
<keyword evidence="6" id="KW-0408">Iron</keyword>
<dbReference type="AlphaFoldDB" id="A0A6N2VTW6"/>
<keyword evidence="10" id="KW-0689">Ribosomal protein</keyword>